<evidence type="ECO:0000256" key="2">
    <source>
        <dbReference type="SAM" id="SignalP"/>
    </source>
</evidence>
<dbReference type="PANTHER" id="PTHR20963:SF43">
    <property type="entry name" value="PUTATIVE (AFU_ORTHOLOGUE AFUA_7G01240)-RELATED"/>
    <property type="match status" value="1"/>
</dbReference>
<dbReference type="FunFam" id="3.40.50.1240:FF:000045">
    <property type="entry name" value="Extracellular phytase, putative"/>
    <property type="match status" value="1"/>
</dbReference>
<gene>
    <name evidence="3" type="ORF">ALT_2818</name>
</gene>
<dbReference type="SUPFAM" id="SSF53254">
    <property type="entry name" value="Phosphoglycerate mutase-like"/>
    <property type="match status" value="1"/>
</dbReference>
<evidence type="ECO:0000313" key="3">
    <source>
        <dbReference type="EMBL" id="GAQ05497.1"/>
    </source>
</evidence>
<keyword evidence="2" id="KW-0732">Signal</keyword>
<organism evidence="3 4">
    <name type="scientific">Aspergillus lentulus</name>
    <dbReference type="NCBI Taxonomy" id="293939"/>
    <lineage>
        <taxon>Eukaryota</taxon>
        <taxon>Fungi</taxon>
        <taxon>Dikarya</taxon>
        <taxon>Ascomycota</taxon>
        <taxon>Pezizomycotina</taxon>
        <taxon>Eurotiomycetes</taxon>
        <taxon>Eurotiomycetidae</taxon>
        <taxon>Eurotiales</taxon>
        <taxon>Aspergillaceae</taxon>
        <taxon>Aspergillus</taxon>
        <taxon>Aspergillus subgen. Fumigati</taxon>
    </lineage>
</organism>
<evidence type="ECO:0000313" key="4">
    <source>
        <dbReference type="Proteomes" id="UP000051487"/>
    </source>
</evidence>
<keyword evidence="1" id="KW-0378">Hydrolase</keyword>
<evidence type="ECO:0000256" key="1">
    <source>
        <dbReference type="ARBA" id="ARBA00022801"/>
    </source>
</evidence>
<reference evidence="3 4" key="1">
    <citation type="submission" date="2015-11" db="EMBL/GenBank/DDBJ databases">
        <title>Aspergillus lentulus strain IFM 54703T.</title>
        <authorList>
            <person name="Kusuya Y."/>
            <person name="Sakai K."/>
            <person name="Kamei K."/>
            <person name="Takahashi H."/>
            <person name="Yaguchi T."/>
        </authorList>
    </citation>
    <scope>NUCLEOTIDE SEQUENCE [LARGE SCALE GENOMIC DNA]</scope>
    <source>
        <strain evidence="3 4">IFM 54703</strain>
    </source>
</reference>
<dbReference type="Pfam" id="PF00328">
    <property type="entry name" value="His_Phos_2"/>
    <property type="match status" value="1"/>
</dbReference>
<dbReference type="EMBL" id="BCLY01000005">
    <property type="protein sequence ID" value="GAQ05497.1"/>
    <property type="molecule type" value="Genomic_DNA"/>
</dbReference>
<dbReference type="InterPro" id="IPR029033">
    <property type="entry name" value="His_PPase_superfam"/>
</dbReference>
<dbReference type="GO" id="GO:0003993">
    <property type="term" value="F:acid phosphatase activity"/>
    <property type="evidence" value="ECO:0007669"/>
    <property type="project" value="TreeGrafter"/>
</dbReference>
<dbReference type="InterPro" id="IPR000560">
    <property type="entry name" value="His_Pase_clade-2"/>
</dbReference>
<comment type="caution">
    <text evidence="3">The sequence shown here is derived from an EMBL/GenBank/DDBJ whole genome shotgun (WGS) entry which is preliminary data.</text>
</comment>
<sequence>MPQFLLFPVSAVAFLAAAGGVSAAPTASCSAHISAPTGATFASGFDITTSWGNLSPYKDAPGFNVSNGVPRGCELSQVHVLHRHAQRYPVSSLLDGGGMEAFAQKVKNYSRLHGSKVGKGPLAFLNEWEYMLAEDTLQVTGAATEATSGASIWSKYGRLLYRAGPGVAAWDSSLNVYPDGSARPKPIFRTTSQARILESARWWLSGFFGNTGANSSYAEYDLVIIPEGDGLNNTLASDHSCPGDKSEGTHSATKFIPRFTKPALSRLAHFLPKDFNLTPFDITSMMNLCPYETAALGSSAFCSLFTEQEWHDYAYSLDLQFYGNYGLGAPSGRAQGIGYVLELASRLAGRLIQSSDTSINSTYDDNAAQFPLHQPLYMDMSHDDVIVAVLAALGLDYFKYGEQGLPDTLEHAPKRAFRLNEIVPFGARFVSEVWTCPDESKASFKELDATLYRNPVVGSSGGTDYIRFVLNGAPVSMQGLVGCERAENGFCALRDFLGGVAKLKEEAMYQVACFGNYTSGHQNSYVKDFCPPFPSTPYYLSYYFYTQAHYYINTQSLSVTRSTYEMEFQSRIAQYSFDKMMIDDASASLDSCMGKHPCDLSATFNEALDSPSPPSTEEISDTETEAATEIVEETEGKTAPPSRLEVTFTTPLDGFDPMQRRLSRLTHRLRHSVLYFLSLYGISIQYALYPIEESGIQGVHDALPVVLLVATEHVPVSMWRKGVKRAYEHLVDVGGFPAIEIPMSGREARSEDGVDMRMSRHGCIVEKKGLAGIDGKGNRLF</sequence>
<dbReference type="AlphaFoldDB" id="A0AAN4T985"/>
<dbReference type="CDD" id="cd07061">
    <property type="entry name" value="HP_HAP_like"/>
    <property type="match status" value="1"/>
</dbReference>
<feature type="chain" id="PRO_5042916618" evidence="2">
    <location>
        <begin position="24"/>
        <end position="781"/>
    </location>
</feature>
<dbReference type="PANTHER" id="PTHR20963">
    <property type="entry name" value="MULTIPLE INOSITOL POLYPHOSPHATE PHOSPHATASE-RELATED"/>
    <property type="match status" value="1"/>
</dbReference>
<name>A0AAN4T985_ASPLE</name>
<feature type="signal peptide" evidence="2">
    <location>
        <begin position="1"/>
        <end position="23"/>
    </location>
</feature>
<dbReference type="Gene3D" id="3.40.50.1240">
    <property type="entry name" value="Phosphoglycerate mutase-like"/>
    <property type="match status" value="1"/>
</dbReference>
<accession>A0AAN4T985</accession>
<protein>
    <submittedName>
        <fullName evidence="3">3-phytase B</fullName>
    </submittedName>
</protein>
<proteinExistence type="predicted"/>
<dbReference type="Proteomes" id="UP000051487">
    <property type="component" value="Unassembled WGS sequence"/>
</dbReference>